<dbReference type="Gene3D" id="3.10.200.10">
    <property type="entry name" value="Alpha carbonic anhydrase"/>
    <property type="match status" value="1"/>
</dbReference>
<dbReference type="PANTHER" id="PTHR18952">
    <property type="entry name" value="CARBONIC ANHYDRASE"/>
    <property type="match status" value="1"/>
</dbReference>
<dbReference type="PANTHER" id="PTHR18952:SF124">
    <property type="entry name" value="CARBONIC ANHYDRASE 7"/>
    <property type="match status" value="1"/>
</dbReference>
<proteinExistence type="inferred from homology"/>
<evidence type="ECO:0000256" key="1">
    <source>
        <dbReference type="ARBA" id="ARBA00010718"/>
    </source>
</evidence>
<dbReference type="GO" id="GO:0008270">
    <property type="term" value="F:zinc ion binding"/>
    <property type="evidence" value="ECO:0007669"/>
    <property type="project" value="InterPro"/>
</dbReference>
<dbReference type="OrthoDB" id="429145at2759"/>
<dbReference type="GO" id="GO:0005737">
    <property type="term" value="C:cytoplasm"/>
    <property type="evidence" value="ECO:0007669"/>
    <property type="project" value="TreeGrafter"/>
</dbReference>
<keyword evidence="5" id="KW-1185">Reference proteome</keyword>
<dbReference type="EMBL" id="CAJHJT010000034">
    <property type="protein sequence ID" value="CAD7006653.1"/>
    <property type="molecule type" value="Genomic_DNA"/>
</dbReference>
<dbReference type="CDD" id="cd00326">
    <property type="entry name" value="alpha_CA"/>
    <property type="match status" value="1"/>
</dbReference>
<dbReference type="InterPro" id="IPR023561">
    <property type="entry name" value="Carbonic_anhydrase_a-class"/>
</dbReference>
<name>A0A811VAF5_CERCA</name>
<dbReference type="PROSITE" id="PS51144">
    <property type="entry name" value="ALPHA_CA_2"/>
    <property type="match status" value="1"/>
</dbReference>
<comment type="similarity">
    <text evidence="1">Belongs to the alpha-carbonic anhydrase family.</text>
</comment>
<dbReference type="Pfam" id="PF00194">
    <property type="entry name" value="Carb_anhydrase"/>
    <property type="match status" value="1"/>
</dbReference>
<evidence type="ECO:0000313" key="4">
    <source>
        <dbReference type="EMBL" id="CAD7006653.1"/>
    </source>
</evidence>
<dbReference type="AlphaFoldDB" id="A0A811VAF5"/>
<dbReference type="Proteomes" id="UP000606786">
    <property type="component" value="Unassembled WGS sequence"/>
</dbReference>
<protein>
    <submittedName>
        <fullName evidence="4">(Mediterranean fruit fly) hypothetical protein</fullName>
    </submittedName>
</protein>
<organism evidence="4 5">
    <name type="scientific">Ceratitis capitata</name>
    <name type="common">Mediterranean fruit fly</name>
    <name type="synonym">Tephritis capitata</name>
    <dbReference type="NCBI Taxonomy" id="7213"/>
    <lineage>
        <taxon>Eukaryota</taxon>
        <taxon>Metazoa</taxon>
        <taxon>Ecdysozoa</taxon>
        <taxon>Arthropoda</taxon>
        <taxon>Hexapoda</taxon>
        <taxon>Insecta</taxon>
        <taxon>Pterygota</taxon>
        <taxon>Neoptera</taxon>
        <taxon>Endopterygota</taxon>
        <taxon>Diptera</taxon>
        <taxon>Brachycera</taxon>
        <taxon>Muscomorpha</taxon>
        <taxon>Tephritoidea</taxon>
        <taxon>Tephritidae</taxon>
        <taxon>Ceratitis</taxon>
        <taxon>Ceratitis</taxon>
    </lineage>
</organism>
<comment type="caution">
    <text evidence="4">The sequence shown here is derived from an EMBL/GenBank/DDBJ whole genome shotgun (WGS) entry which is preliminary data.</text>
</comment>
<dbReference type="SMART" id="SM01057">
    <property type="entry name" value="Carb_anhydrase"/>
    <property type="match status" value="1"/>
</dbReference>
<sequence length="306" mass="34989">MGQSPQLATCSGKHPSPINNETVNVVNQEYRILAFKSFHERPRNVELFNDGQTLVVRFEYDETLHPTVSGGPLNGDFELEKIQFYWGHYNKNTIGTEDPIRNVSFPTELHVIFRNMKYQDFDQAANKRDGIAVLAFFFEIFERDNEDYAALTKTVKQVAKPNAVAKLKKPKALWSFISFNIFDYYTYTGSLTTPPCSEDVLWIDFQRPIQMSSKQIESFRHLYTDDNTRMIYTQRPVLKPLRNRTIFDAVLVIDPEDEATDLHSAIPYVDNLVGAANALDSGGICFIFPLFVSSIFTGRVSAKGWN</sequence>
<gene>
    <name evidence="4" type="ORF">CCAP1982_LOCUS14956</name>
</gene>
<evidence type="ECO:0000256" key="2">
    <source>
        <dbReference type="SAM" id="MobiDB-lite"/>
    </source>
</evidence>
<dbReference type="InterPro" id="IPR036398">
    <property type="entry name" value="CA_dom_sf"/>
</dbReference>
<dbReference type="InterPro" id="IPR001148">
    <property type="entry name" value="CA_dom"/>
</dbReference>
<reference evidence="4" key="1">
    <citation type="submission" date="2020-11" db="EMBL/GenBank/DDBJ databases">
        <authorList>
            <person name="Whitehead M."/>
        </authorList>
    </citation>
    <scope>NUCLEOTIDE SEQUENCE</scope>
    <source>
        <strain evidence="4">EGII</strain>
    </source>
</reference>
<dbReference type="SUPFAM" id="SSF51069">
    <property type="entry name" value="Carbonic anhydrase"/>
    <property type="match status" value="1"/>
</dbReference>
<dbReference type="GO" id="GO:0004089">
    <property type="term" value="F:carbonate dehydratase activity"/>
    <property type="evidence" value="ECO:0007669"/>
    <property type="project" value="InterPro"/>
</dbReference>
<feature type="domain" description="Alpha-carbonic anhydrase" evidence="3">
    <location>
        <begin position="1"/>
        <end position="250"/>
    </location>
</feature>
<evidence type="ECO:0000313" key="5">
    <source>
        <dbReference type="Proteomes" id="UP000606786"/>
    </source>
</evidence>
<feature type="region of interest" description="Disordered" evidence="2">
    <location>
        <begin position="1"/>
        <end position="20"/>
    </location>
</feature>
<accession>A0A811VAF5</accession>
<evidence type="ECO:0000259" key="3">
    <source>
        <dbReference type="PROSITE" id="PS51144"/>
    </source>
</evidence>